<sequence length="860" mass="98558">MPPKKRIREGNSSSIGRDDAVQSTTSGNEKVILSSGTEIQSASQPTIRIRPYKHIRDKVLQCVKTAFQAQGNIPEHTATSIRFLLSAMNHIRRTDDREALAAFFNELDIRLCMMWAVSTNQTARSFMASIIGFLFESGIALRRKKEDFLIFDIKYAGKIYMCLRKLMLDQPNVRLMAIRSLLLMQNETIPSDFHEAIAEPPAELLLRSFRDVSWECREAVVQGFIPTTAEHVKLLARYALSDKSLKVRIVALHSYGRRSIHMSDMETKLNVAFRCLTDHDKTIRDVVKKHVIEKWLLELADEYKKKKQQQEEPDIIEVTLTGERVVEEQPIPIRTHAGYIQAASCMMTHFGNVCDKEVYKKVHVIMMTALDSVRTLYNMKSESMESFGKAICEDIEPEDLLFHRDNYEKVLEDHGYDMEKLTNHVIFWRMIVEFFAQYSQNSIDSILAIDRMVPDILKMVILMYKKAWVDMLTDVYFTMGNPKEIVDTATQDLVAIKHGNGLISEISSGIAELITKSCFGGDVDMDTVFTEMPTRLKVSPQKMNDLHDIVNYELPLFHSALKADIVQQLDTLMKFKYNTLIKPHLNDANIDLRLYAIECVGIIGMIDFDYIKNELVGIARNFDEQPMDIKCSIVTILGDWCIHYRDVDFVSNRIREFNLEIIQQNSFIPEFLCNIIMSKKPEIEFSKIVLKSVEVLAKMLLNLSIDPDDVKWQKSFITLISVTIFKADDNFKSVFQCLVSAFLKCFAGKWENQMLVVKMFKQFFIEWNTNPVLIGKVDQNVDIHKRLKRTAELFAIITRHSLLAQSETILSLIEFGAIPKDELRLIIEGVNELIANADSSDSEDSIAPPIAKKSALNPHE</sequence>
<dbReference type="GO" id="GO:0005737">
    <property type="term" value="C:cytoplasm"/>
    <property type="evidence" value="ECO:0007669"/>
    <property type="project" value="TreeGrafter"/>
</dbReference>
<dbReference type="InterPro" id="IPR016024">
    <property type="entry name" value="ARM-type_fold"/>
</dbReference>
<dbReference type="Pfam" id="PF12719">
    <property type="entry name" value="Cnd3"/>
    <property type="match status" value="1"/>
</dbReference>
<evidence type="ECO:0000256" key="5">
    <source>
        <dbReference type="ARBA" id="ARBA00023067"/>
    </source>
</evidence>
<evidence type="ECO:0000256" key="2">
    <source>
        <dbReference type="ARBA" id="ARBA00022454"/>
    </source>
</evidence>
<dbReference type="GO" id="GO:0007076">
    <property type="term" value="P:mitotic chromosome condensation"/>
    <property type="evidence" value="ECO:0007669"/>
    <property type="project" value="InterPro"/>
</dbReference>
<evidence type="ECO:0000313" key="9">
    <source>
        <dbReference type="EMBL" id="CAB3411619.1"/>
    </source>
</evidence>
<dbReference type="InterPro" id="IPR025977">
    <property type="entry name" value="Cnd3_C"/>
</dbReference>
<dbReference type="PANTHER" id="PTHR14418">
    <property type="entry name" value="CONDENSIN COMPLEX SUBUNIT 3-RELATED"/>
    <property type="match status" value="1"/>
</dbReference>
<accession>A0A8S1FFA2</accession>
<dbReference type="OrthoDB" id="5874409at2759"/>
<dbReference type="SUPFAM" id="SSF48371">
    <property type="entry name" value="ARM repeat"/>
    <property type="match status" value="1"/>
</dbReference>
<keyword evidence="5" id="KW-0226">DNA condensation</keyword>
<comment type="subcellular location">
    <subcellularLocation>
        <location evidence="1">Chromosome</location>
    </subcellularLocation>
</comment>
<evidence type="ECO:0000256" key="6">
    <source>
        <dbReference type="ARBA" id="ARBA00023306"/>
    </source>
</evidence>
<name>A0A8S1FFA2_9PELO</name>
<keyword evidence="3" id="KW-0132">Cell division</keyword>
<comment type="caution">
    <text evidence="9">The sequence shown here is derived from an EMBL/GenBank/DDBJ whole genome shotgun (WGS) entry which is preliminary data.</text>
</comment>
<evidence type="ECO:0000256" key="7">
    <source>
        <dbReference type="SAM" id="MobiDB-lite"/>
    </source>
</evidence>
<keyword evidence="2" id="KW-0158">Chromosome</keyword>
<organism evidence="9 10">
    <name type="scientific">Caenorhabditis bovis</name>
    <dbReference type="NCBI Taxonomy" id="2654633"/>
    <lineage>
        <taxon>Eukaryota</taxon>
        <taxon>Metazoa</taxon>
        <taxon>Ecdysozoa</taxon>
        <taxon>Nematoda</taxon>
        <taxon>Chromadorea</taxon>
        <taxon>Rhabditida</taxon>
        <taxon>Rhabditina</taxon>
        <taxon>Rhabditomorpha</taxon>
        <taxon>Rhabditoidea</taxon>
        <taxon>Rhabditidae</taxon>
        <taxon>Peloderinae</taxon>
        <taxon>Caenorhabditis</taxon>
    </lineage>
</organism>
<evidence type="ECO:0000259" key="8">
    <source>
        <dbReference type="Pfam" id="PF12719"/>
    </source>
</evidence>
<dbReference type="GO" id="GO:0051301">
    <property type="term" value="P:cell division"/>
    <property type="evidence" value="ECO:0007669"/>
    <property type="project" value="UniProtKB-KW"/>
</dbReference>
<feature type="domain" description="Nuclear condensin complex subunit 3 C-terminal" evidence="8">
    <location>
        <begin position="577"/>
        <end position="763"/>
    </location>
</feature>
<dbReference type="Proteomes" id="UP000494206">
    <property type="component" value="Unassembled WGS sequence"/>
</dbReference>
<dbReference type="EMBL" id="CADEPM010000015">
    <property type="protein sequence ID" value="CAB3411619.1"/>
    <property type="molecule type" value="Genomic_DNA"/>
</dbReference>
<feature type="region of interest" description="Disordered" evidence="7">
    <location>
        <begin position="839"/>
        <end position="860"/>
    </location>
</feature>
<feature type="region of interest" description="Disordered" evidence="7">
    <location>
        <begin position="1"/>
        <end position="27"/>
    </location>
</feature>
<keyword evidence="6" id="KW-0131">Cell cycle</keyword>
<keyword evidence="4" id="KW-0498">Mitosis</keyword>
<dbReference type="PANTHER" id="PTHR14418:SF5">
    <property type="entry name" value="CONDENSIN COMPLEX SUBUNIT 3"/>
    <property type="match status" value="1"/>
</dbReference>
<dbReference type="GO" id="GO:0000796">
    <property type="term" value="C:condensin complex"/>
    <property type="evidence" value="ECO:0007669"/>
    <property type="project" value="InterPro"/>
</dbReference>
<gene>
    <name evidence="9" type="ORF">CBOVIS_LOCUS12997</name>
</gene>
<feature type="compositionally biased region" description="Polar residues" evidence="7">
    <location>
        <begin position="10"/>
        <end position="27"/>
    </location>
</feature>
<protein>
    <recommendedName>
        <fullName evidence="8">Nuclear condensin complex subunit 3 C-terminal domain-containing protein</fullName>
    </recommendedName>
</protein>
<evidence type="ECO:0000256" key="3">
    <source>
        <dbReference type="ARBA" id="ARBA00022618"/>
    </source>
</evidence>
<dbReference type="InterPro" id="IPR027165">
    <property type="entry name" value="CND3"/>
</dbReference>
<reference evidence="9 10" key="1">
    <citation type="submission" date="2020-04" db="EMBL/GenBank/DDBJ databases">
        <authorList>
            <person name="Laetsch R D."/>
            <person name="Stevens L."/>
            <person name="Kumar S."/>
            <person name="Blaxter L. M."/>
        </authorList>
    </citation>
    <scope>NUCLEOTIDE SEQUENCE [LARGE SCALE GENOMIC DNA]</scope>
</reference>
<dbReference type="AlphaFoldDB" id="A0A8S1FFA2"/>
<evidence type="ECO:0000313" key="10">
    <source>
        <dbReference type="Proteomes" id="UP000494206"/>
    </source>
</evidence>
<proteinExistence type="predicted"/>
<keyword evidence="10" id="KW-1185">Reference proteome</keyword>
<evidence type="ECO:0000256" key="1">
    <source>
        <dbReference type="ARBA" id="ARBA00004286"/>
    </source>
</evidence>
<evidence type="ECO:0000256" key="4">
    <source>
        <dbReference type="ARBA" id="ARBA00022776"/>
    </source>
</evidence>
<dbReference type="GO" id="GO:0000793">
    <property type="term" value="C:condensed chromosome"/>
    <property type="evidence" value="ECO:0007669"/>
    <property type="project" value="TreeGrafter"/>
</dbReference>